<dbReference type="InterPro" id="IPR023753">
    <property type="entry name" value="FAD/NAD-binding_dom"/>
</dbReference>
<dbReference type="PRINTS" id="PR00368">
    <property type="entry name" value="FADPNR"/>
</dbReference>
<dbReference type="PANTHER" id="PTHR43755">
    <property type="match status" value="1"/>
</dbReference>
<dbReference type="Pfam" id="PF07992">
    <property type="entry name" value="Pyr_redox_2"/>
    <property type="match status" value="1"/>
</dbReference>
<dbReference type="RefSeq" id="WP_009059890.1">
    <property type="nucleotide sequence ID" value="NZ_JAHXRZ010000003.1"/>
</dbReference>
<reference evidence="2" key="1">
    <citation type="submission" date="2023-03" db="EMBL/GenBank/DDBJ databases">
        <authorList>
            <person name="Cremers G."/>
            <person name="Picone N."/>
        </authorList>
    </citation>
    <scope>NUCLEOTIDE SEQUENCE</scope>
    <source>
        <strain evidence="2">Sample_alias</strain>
    </source>
</reference>
<evidence type="ECO:0000259" key="1">
    <source>
        <dbReference type="Pfam" id="PF07992"/>
    </source>
</evidence>
<gene>
    <name evidence="2" type="primary">hcaD</name>
    <name evidence="2" type="ORF">MFUM_0219</name>
</gene>
<dbReference type="InterPro" id="IPR036188">
    <property type="entry name" value="FAD/NAD-bd_sf"/>
</dbReference>
<feature type="domain" description="FAD/NAD(P)-binding" evidence="1">
    <location>
        <begin position="13"/>
        <end position="297"/>
    </location>
</feature>
<organism evidence="2 3">
    <name type="scientific">Candidatus Methylacidiphilum fumarolicum</name>
    <dbReference type="NCBI Taxonomy" id="591154"/>
    <lineage>
        <taxon>Bacteria</taxon>
        <taxon>Pseudomonadati</taxon>
        <taxon>Verrucomicrobiota</taxon>
        <taxon>Methylacidiphilae</taxon>
        <taxon>Methylacidiphilales</taxon>
        <taxon>Methylacidiphilaceae</taxon>
        <taxon>Methylacidiphilum (ex Ratnadevi et al. 2023)</taxon>
    </lineage>
</organism>
<dbReference type="EMBL" id="OX458932">
    <property type="protein sequence ID" value="CAI9084622.1"/>
    <property type="molecule type" value="Genomic_DNA"/>
</dbReference>
<dbReference type="Gene3D" id="3.50.50.60">
    <property type="entry name" value="FAD/NAD(P)-binding domain"/>
    <property type="match status" value="2"/>
</dbReference>
<dbReference type="SUPFAM" id="SSF51905">
    <property type="entry name" value="FAD/NAD(P)-binding domain"/>
    <property type="match status" value="2"/>
</dbReference>
<dbReference type="Proteomes" id="UP001161497">
    <property type="component" value="Chromosome"/>
</dbReference>
<dbReference type="PANTHER" id="PTHR43755:SF1">
    <property type="entry name" value="FAD-DEPENDENT PYRIDINE NUCLEOTIDE-DISULPHIDE OXIDOREDUCTASE"/>
    <property type="match status" value="1"/>
</dbReference>
<sequence>MNPADGGFIMAKNILILGGGTGGSIVANILARSLSPQDASITVISASPQHIYQPYQLYIPFGYQDPRKIARSERSLLHRRVSLVVDPVEELDVKNQTVVCRSHKSYPYDYLVIATGSTVDEQQIPGFKEGADHFYTPEAAFALYEKLQNFNGGTIVVGIGGLPYKCPVAPIEFTFMLEEFLTKKGIRQQSEIIYTFPLNDVFNIKTAADYIKADFDKRNIKTELFFNLAEIHPEKKTAESIEGTELSYDLLVMTPPHKGAPFLRGHEIADADGWIQTDRHSLKVAQLENVWSLGDTTNLPISKAGSTAHFQAPVIAKQICSAIRKETVDPEKVKYNGHVACFIESGYGKATMLDFDYEHPPQPPPPTEFIHFQKLALNKFYWYLIPKALI</sequence>
<proteinExistence type="predicted"/>
<evidence type="ECO:0000313" key="2">
    <source>
        <dbReference type="EMBL" id="CAI9084622.1"/>
    </source>
</evidence>
<evidence type="ECO:0000313" key="3">
    <source>
        <dbReference type="Proteomes" id="UP001161497"/>
    </source>
</evidence>
<accession>A0ABM9IAG4</accession>
<name>A0ABM9IAG4_9BACT</name>
<keyword evidence="3" id="KW-1185">Reference proteome</keyword>
<dbReference type="InterPro" id="IPR052541">
    <property type="entry name" value="SQRD"/>
</dbReference>
<protein>
    <submittedName>
        <fullName evidence="2">NAD(FAD)-dependent dehydrogenase</fullName>
    </submittedName>
</protein>